<reference evidence="1 2" key="1">
    <citation type="submission" date="2017-12" db="EMBL/GenBank/DDBJ databases">
        <authorList>
            <person name="Pombert J.-F."/>
            <person name="Haag K.L."/>
            <person name="Ebert D."/>
        </authorList>
    </citation>
    <scope>NUCLEOTIDE SEQUENCE [LARGE SCALE GENOMIC DNA]</scope>
    <source>
        <strain evidence="1">IL-G-3</strain>
    </source>
</reference>
<protein>
    <submittedName>
        <fullName evidence="1">Uncharacterized protein</fullName>
    </submittedName>
</protein>
<dbReference type="AlphaFoldDB" id="A0A4Q9LRM9"/>
<dbReference type="EMBL" id="PITK01001993">
    <property type="protein sequence ID" value="TBU10140.1"/>
    <property type="molecule type" value="Genomic_DNA"/>
</dbReference>
<accession>A0A4Q9LRM9</accession>
<proteinExistence type="predicted"/>
<keyword evidence="2" id="KW-1185">Reference proteome</keyword>
<dbReference type="VEuPathDB" id="MicrosporidiaDB:CWI38_1993p0020"/>
<name>A0A4Q9LRM9_9MICR</name>
<evidence type="ECO:0000313" key="1">
    <source>
        <dbReference type="EMBL" id="TBU10140.1"/>
    </source>
</evidence>
<evidence type="ECO:0000313" key="2">
    <source>
        <dbReference type="Proteomes" id="UP000292282"/>
    </source>
</evidence>
<gene>
    <name evidence="1" type="ORF">CWI38_1993p0020</name>
</gene>
<sequence length="242" mass="29603">MFETLDSCNEIFEEKLNDLEISIKYPENERTTMLRSECKDLVDICLSLIKYKKYYKEDLKKFIFLRNKYFKLNIVTDNESEKIPFIQESERELDCRIKSNELRLYSLVRNHNIKNISNKINEIVNINDYIKCVVDMQDQNIDRLSHIMGETKFKSRNTVKELEVTYIRKKNKKRIIFYILGNNILKDFCKFLEDNVLKDYCYFRVLLVFMFRDNILKDYCYFRVLLVFMFRDNILKDFCYFF</sequence>
<dbReference type="Proteomes" id="UP000292282">
    <property type="component" value="Unassembled WGS sequence"/>
</dbReference>
<organism evidence="1 2">
    <name type="scientific">Hamiltosporidium tvaerminnensis</name>
    <dbReference type="NCBI Taxonomy" id="1176355"/>
    <lineage>
        <taxon>Eukaryota</taxon>
        <taxon>Fungi</taxon>
        <taxon>Fungi incertae sedis</taxon>
        <taxon>Microsporidia</taxon>
        <taxon>Dubosqiidae</taxon>
        <taxon>Hamiltosporidium</taxon>
    </lineage>
</organism>
<comment type="caution">
    <text evidence="1">The sequence shown here is derived from an EMBL/GenBank/DDBJ whole genome shotgun (WGS) entry which is preliminary data.</text>
</comment>